<dbReference type="Gene3D" id="3.40.190.10">
    <property type="entry name" value="Periplasmic binding protein-like II"/>
    <property type="match status" value="1"/>
</dbReference>
<evidence type="ECO:0000313" key="3">
    <source>
        <dbReference type="Proteomes" id="UP000283077"/>
    </source>
</evidence>
<dbReference type="OrthoDB" id="5368544at2"/>
<keyword evidence="1" id="KW-0732">Signal</keyword>
<dbReference type="AlphaFoldDB" id="A0A437QM66"/>
<name>A0A437QM66_9GAMM</name>
<feature type="chain" id="PRO_5019336902" description="PBP domain-containing protein" evidence="1">
    <location>
        <begin position="20"/>
        <end position="143"/>
    </location>
</feature>
<comment type="caution">
    <text evidence="2">The sequence shown here is derived from an EMBL/GenBank/DDBJ whole genome shotgun (WGS) entry which is preliminary data.</text>
</comment>
<feature type="signal peptide" evidence="1">
    <location>
        <begin position="1"/>
        <end position="19"/>
    </location>
</feature>
<dbReference type="EMBL" id="SACS01000014">
    <property type="protein sequence ID" value="RVU35618.1"/>
    <property type="molecule type" value="Genomic_DNA"/>
</dbReference>
<keyword evidence="3" id="KW-1185">Reference proteome</keyword>
<protein>
    <recommendedName>
        <fullName evidence="4">PBP domain-containing protein</fullName>
    </recommendedName>
</protein>
<organism evidence="2 3">
    <name type="scientific">Rheinheimera riviphila</name>
    <dbReference type="NCBI Taxonomy" id="1834037"/>
    <lineage>
        <taxon>Bacteria</taxon>
        <taxon>Pseudomonadati</taxon>
        <taxon>Pseudomonadota</taxon>
        <taxon>Gammaproteobacteria</taxon>
        <taxon>Chromatiales</taxon>
        <taxon>Chromatiaceae</taxon>
        <taxon>Rheinheimera</taxon>
    </lineage>
</organism>
<proteinExistence type="predicted"/>
<evidence type="ECO:0008006" key="4">
    <source>
        <dbReference type="Google" id="ProtNLM"/>
    </source>
</evidence>
<dbReference type="RefSeq" id="WP_127699810.1">
    <property type="nucleotide sequence ID" value="NZ_SACS01000014.1"/>
</dbReference>
<gene>
    <name evidence="2" type="ORF">EOE67_13570</name>
</gene>
<evidence type="ECO:0000313" key="2">
    <source>
        <dbReference type="EMBL" id="RVU35618.1"/>
    </source>
</evidence>
<accession>A0A437QM66</accession>
<dbReference type="Proteomes" id="UP000283077">
    <property type="component" value="Unassembled WGS sequence"/>
</dbReference>
<sequence>MIKSAKILLLIFPSMLVYADNPPPPPLVVAHTAVAVERLSKSQLRSIYLKRQVIWPNGDKIKVYMLPAKSVTHQQFSQANLQMFPYQLEQTWQKLTFSGIGTPPVEVASAAHMLQLIQTTPGAIGYLPYGNEINNAKVIEIQP</sequence>
<evidence type="ECO:0000256" key="1">
    <source>
        <dbReference type="SAM" id="SignalP"/>
    </source>
</evidence>
<dbReference type="SUPFAM" id="SSF53850">
    <property type="entry name" value="Periplasmic binding protein-like II"/>
    <property type="match status" value="1"/>
</dbReference>
<reference evidence="2 3" key="1">
    <citation type="submission" date="2019-01" db="EMBL/GenBank/DDBJ databases">
        <authorList>
            <person name="Chen W.-M."/>
        </authorList>
    </citation>
    <scope>NUCLEOTIDE SEQUENCE [LARGE SCALE GENOMIC DNA]</scope>
    <source>
        <strain evidence="2 3">KYPC3</strain>
    </source>
</reference>